<dbReference type="RefSeq" id="WP_002691411.1">
    <property type="nucleotide sequence ID" value="NZ_JH600070.1"/>
</dbReference>
<dbReference type="Gene3D" id="3.40.630.30">
    <property type="match status" value="1"/>
</dbReference>
<dbReference type="InterPro" id="IPR000182">
    <property type="entry name" value="GNAT_dom"/>
</dbReference>
<dbReference type="PROSITE" id="PS51186">
    <property type="entry name" value="GNAT"/>
    <property type="match status" value="1"/>
</dbReference>
<dbReference type="CDD" id="cd04301">
    <property type="entry name" value="NAT_SF"/>
    <property type="match status" value="1"/>
</dbReference>
<proteinExistence type="predicted"/>
<name>I3CJR6_9GAMM</name>
<protein>
    <submittedName>
        <fullName evidence="2">Acetyltransferase, N-acetylglutamate synthase</fullName>
    </submittedName>
</protein>
<feature type="domain" description="N-acetyltransferase" evidence="1">
    <location>
        <begin position="2"/>
        <end position="144"/>
    </location>
</feature>
<dbReference type="HOGENOM" id="CLU_120387_0_0_6"/>
<dbReference type="Pfam" id="PF00583">
    <property type="entry name" value="Acetyltransf_1"/>
    <property type="match status" value="1"/>
</dbReference>
<dbReference type="InterPro" id="IPR016181">
    <property type="entry name" value="Acyl_CoA_acyltransferase"/>
</dbReference>
<keyword evidence="2" id="KW-0808">Transferase</keyword>
<dbReference type="GO" id="GO:0016747">
    <property type="term" value="F:acyltransferase activity, transferring groups other than amino-acyl groups"/>
    <property type="evidence" value="ECO:0007669"/>
    <property type="project" value="InterPro"/>
</dbReference>
<dbReference type="Proteomes" id="UP000005744">
    <property type="component" value="Unassembled WGS sequence"/>
</dbReference>
<dbReference type="STRING" id="395493.BegalDRAFT_3033"/>
<accession>I3CJR6</accession>
<gene>
    <name evidence="2" type="ORF">BegalDRAFT_3033</name>
</gene>
<dbReference type="EMBL" id="JH600070">
    <property type="protein sequence ID" value="EIJ43859.1"/>
    <property type="molecule type" value="Genomic_DNA"/>
</dbReference>
<evidence type="ECO:0000259" key="1">
    <source>
        <dbReference type="PROSITE" id="PS51186"/>
    </source>
</evidence>
<sequence>MAFISVAEPDDLSRIQRLLIDCHLPFEDLTPAHLQRFWVVKQGLTCIASIGLEEWGDIGLLRSLAVRFPHRNNDLASELVDMAELYAKDQKLKALYLLTTTAVAFFSKRHYQLITRENFPEVLKQTAEFHSLCPATAVCMWKPL</sequence>
<reference evidence="2 3" key="1">
    <citation type="submission" date="2011-11" db="EMBL/GenBank/DDBJ databases">
        <title>Improved High-Quality Draft sequence of Beggiatoa alba B18lD.</title>
        <authorList>
            <consortium name="US DOE Joint Genome Institute"/>
            <person name="Lucas S."/>
            <person name="Han J."/>
            <person name="Lapidus A."/>
            <person name="Cheng J.-F."/>
            <person name="Goodwin L."/>
            <person name="Pitluck S."/>
            <person name="Peters L."/>
            <person name="Mikhailova N."/>
            <person name="Held B."/>
            <person name="Detter J.C."/>
            <person name="Han C."/>
            <person name="Tapia R."/>
            <person name="Land M."/>
            <person name="Hauser L."/>
            <person name="Kyrpides N."/>
            <person name="Ivanova N."/>
            <person name="Pagani I."/>
            <person name="Samuel K."/>
            <person name="Teske A."/>
            <person name="Mueller J."/>
            <person name="Woyke T."/>
        </authorList>
    </citation>
    <scope>NUCLEOTIDE SEQUENCE [LARGE SCALE GENOMIC DNA]</scope>
    <source>
        <strain evidence="2 3">B18LD</strain>
    </source>
</reference>
<evidence type="ECO:0000313" key="2">
    <source>
        <dbReference type="EMBL" id="EIJ43859.1"/>
    </source>
</evidence>
<dbReference type="NCBIfam" id="NF040501">
    <property type="entry name" value="resist_ArsN2"/>
    <property type="match status" value="1"/>
</dbReference>
<dbReference type="OrthoDB" id="5197788at2"/>
<keyword evidence="3" id="KW-1185">Reference proteome</keyword>
<dbReference type="SUPFAM" id="SSF55729">
    <property type="entry name" value="Acyl-CoA N-acyltransferases (Nat)"/>
    <property type="match status" value="1"/>
</dbReference>
<dbReference type="AlphaFoldDB" id="I3CJR6"/>
<dbReference type="eggNOG" id="COG1246">
    <property type="taxonomic scope" value="Bacteria"/>
</dbReference>
<organism evidence="2 3">
    <name type="scientific">Beggiatoa alba B18LD</name>
    <dbReference type="NCBI Taxonomy" id="395493"/>
    <lineage>
        <taxon>Bacteria</taxon>
        <taxon>Pseudomonadati</taxon>
        <taxon>Pseudomonadota</taxon>
        <taxon>Gammaproteobacteria</taxon>
        <taxon>Thiotrichales</taxon>
        <taxon>Thiotrichaceae</taxon>
        <taxon>Beggiatoa</taxon>
    </lineage>
</organism>
<evidence type="ECO:0000313" key="3">
    <source>
        <dbReference type="Proteomes" id="UP000005744"/>
    </source>
</evidence>